<evidence type="ECO:0000256" key="1">
    <source>
        <dbReference type="SAM" id="MobiDB-lite"/>
    </source>
</evidence>
<feature type="region of interest" description="Disordered" evidence="1">
    <location>
        <begin position="255"/>
        <end position="281"/>
    </location>
</feature>
<evidence type="ECO:0000313" key="3">
    <source>
        <dbReference type="Proteomes" id="UP000591131"/>
    </source>
</evidence>
<dbReference type="AlphaFoldDB" id="A0A7J6MAN0"/>
<protein>
    <submittedName>
        <fullName evidence="2">Uncharacterized protein</fullName>
    </submittedName>
</protein>
<reference evidence="2 3" key="1">
    <citation type="submission" date="2020-04" db="EMBL/GenBank/DDBJ databases">
        <title>Perkinsus chesapeaki whole genome sequence.</title>
        <authorList>
            <person name="Bogema D.R."/>
        </authorList>
    </citation>
    <scope>NUCLEOTIDE SEQUENCE [LARGE SCALE GENOMIC DNA]</scope>
    <source>
        <strain evidence="2">ATCC PRA-425</strain>
    </source>
</reference>
<keyword evidence="3" id="KW-1185">Reference proteome</keyword>
<dbReference type="EMBL" id="JAAPAO010000186">
    <property type="protein sequence ID" value="KAF4668662.1"/>
    <property type="molecule type" value="Genomic_DNA"/>
</dbReference>
<sequence>MSMTGTESVDSNGLGSVVVLDLPFESNYDKEHQQEASSLQPLSPLCASAASTTTSVTDENPSLSAIGMDSIEPAVDSLTRILSSDFSNMDAPPAKRARGVEDSFCGDMQGHLAFPVLTGVSEPHVSWNPSVACGQGLYDQPITTPSVGPMETQQPGLAALLEELARPIRSPEAENVHNMVTMNSTRKKDYSAPPGVWKNSGGYISTVYINKRRIYGPLRQTLEESVRDREQMLLAKERGATEEEIRELVVTMKRLHPSPAPVRRPNSKRARSDSAKSTGAAANEFGMGDLLSGCLGGDSRFRLPTVDESEYLTSTFA</sequence>
<dbReference type="Proteomes" id="UP000591131">
    <property type="component" value="Unassembled WGS sequence"/>
</dbReference>
<dbReference type="OrthoDB" id="436510at2759"/>
<accession>A0A7J6MAN0</accession>
<evidence type="ECO:0000313" key="2">
    <source>
        <dbReference type="EMBL" id="KAF4668662.1"/>
    </source>
</evidence>
<proteinExistence type="predicted"/>
<name>A0A7J6MAN0_PERCH</name>
<organism evidence="2 3">
    <name type="scientific">Perkinsus chesapeaki</name>
    <name type="common">Clam parasite</name>
    <name type="synonym">Perkinsus andrewsi</name>
    <dbReference type="NCBI Taxonomy" id="330153"/>
    <lineage>
        <taxon>Eukaryota</taxon>
        <taxon>Sar</taxon>
        <taxon>Alveolata</taxon>
        <taxon>Perkinsozoa</taxon>
        <taxon>Perkinsea</taxon>
        <taxon>Perkinsida</taxon>
        <taxon>Perkinsidae</taxon>
        <taxon>Perkinsus</taxon>
    </lineage>
</organism>
<gene>
    <name evidence="2" type="ORF">FOL47_002922</name>
</gene>
<comment type="caution">
    <text evidence="2">The sequence shown here is derived from an EMBL/GenBank/DDBJ whole genome shotgun (WGS) entry which is preliminary data.</text>
</comment>